<dbReference type="GO" id="GO:0006281">
    <property type="term" value="P:DNA repair"/>
    <property type="evidence" value="ECO:0007669"/>
    <property type="project" value="InterPro"/>
</dbReference>
<evidence type="ECO:0000313" key="2">
    <source>
        <dbReference type="Proteomes" id="UP000243342"/>
    </source>
</evidence>
<reference evidence="1 2" key="1">
    <citation type="submission" date="2016-10" db="EMBL/GenBank/DDBJ databases">
        <title>Genome sequence of Streptomyces gilvigriseus MUSC 26.</title>
        <authorList>
            <person name="Lee L.-H."/>
            <person name="Ser H.-L."/>
        </authorList>
    </citation>
    <scope>NUCLEOTIDE SEQUENCE [LARGE SCALE GENOMIC DNA]</scope>
    <source>
        <strain evidence="1 2">MUSC 26</strain>
    </source>
</reference>
<dbReference type="SUPFAM" id="SSF48150">
    <property type="entry name" value="DNA-glycosylase"/>
    <property type="match status" value="1"/>
</dbReference>
<comment type="caution">
    <text evidence="1">The sequence shown here is derived from an EMBL/GenBank/DDBJ whole genome shotgun (WGS) entry which is preliminary data.</text>
</comment>
<organism evidence="1 2">
    <name type="scientific">Mangrovactinospora gilvigrisea</name>
    <dbReference type="NCBI Taxonomy" id="1428644"/>
    <lineage>
        <taxon>Bacteria</taxon>
        <taxon>Bacillati</taxon>
        <taxon>Actinomycetota</taxon>
        <taxon>Actinomycetes</taxon>
        <taxon>Kitasatosporales</taxon>
        <taxon>Streptomycetaceae</taxon>
        <taxon>Mangrovactinospora</taxon>
    </lineage>
</organism>
<dbReference type="EMBL" id="MLCF01000052">
    <property type="protein sequence ID" value="OIV37440.1"/>
    <property type="molecule type" value="Genomic_DNA"/>
</dbReference>
<protein>
    <submittedName>
        <fullName evidence="1">Uncharacterized protein</fullName>
    </submittedName>
</protein>
<proteinExistence type="predicted"/>
<name>A0A1J7C7B6_9ACTN</name>
<gene>
    <name evidence="1" type="ORF">BIV57_10755</name>
</gene>
<sequence>MTVVLMTDHPAWTRPPAGTDPERVLLFNNGVWRLRFDGREVLSTLLTAPWENDCRPDAPTAIPVFRIPAARLPTTLPEPARAALEGIEAVVRVPNPSLWDALTAAFIRTNAADEAAARQLYGRWCACFGALPVMDGTTVGCTPPPAVVVHLTARHAEAVGLEQLRPRLRVAAETFLQSAGALARLPGDALVAALVRQTGLPRQAAALAAADFIGDFGLHPINDVLHRAAVRLLVDRSWPEEPRAFARRWRALAATERELSALTLFVLAHATLGSEAAPCAPAPHPP</sequence>
<keyword evidence="2" id="KW-1185">Reference proteome</keyword>
<dbReference type="STRING" id="1428644.BIV57_10755"/>
<dbReference type="GO" id="GO:0003824">
    <property type="term" value="F:catalytic activity"/>
    <property type="evidence" value="ECO:0007669"/>
    <property type="project" value="InterPro"/>
</dbReference>
<dbReference type="Proteomes" id="UP000243342">
    <property type="component" value="Unassembled WGS sequence"/>
</dbReference>
<accession>A0A1J7C7B6</accession>
<dbReference type="AlphaFoldDB" id="A0A1J7C7B6"/>
<evidence type="ECO:0000313" key="1">
    <source>
        <dbReference type="EMBL" id="OIV37440.1"/>
    </source>
</evidence>
<dbReference type="InterPro" id="IPR011257">
    <property type="entry name" value="DNA_glycosylase"/>
</dbReference>